<dbReference type="Pfam" id="PF14559">
    <property type="entry name" value="TPR_19"/>
    <property type="match status" value="1"/>
</dbReference>
<dbReference type="InterPro" id="IPR026634">
    <property type="entry name" value="TPST-like"/>
</dbReference>
<proteinExistence type="predicted"/>
<dbReference type="Proteomes" id="UP000077857">
    <property type="component" value="Unassembled WGS sequence"/>
</dbReference>
<dbReference type="Pfam" id="PF13469">
    <property type="entry name" value="Sulfotransfer_3"/>
    <property type="match status" value="1"/>
</dbReference>
<dbReference type="SMART" id="SM00028">
    <property type="entry name" value="TPR"/>
    <property type="match status" value="4"/>
</dbReference>
<dbReference type="Gene3D" id="3.40.50.300">
    <property type="entry name" value="P-loop containing nucleotide triphosphate hydrolases"/>
    <property type="match status" value="1"/>
</dbReference>
<comment type="caution">
    <text evidence="3">The sequence shown here is derived from an EMBL/GenBank/DDBJ whole genome shotgun (WGS) entry which is preliminary data.</text>
</comment>
<dbReference type="SUPFAM" id="SSF52540">
    <property type="entry name" value="P-loop containing nucleoside triphosphate hydrolases"/>
    <property type="match status" value="1"/>
</dbReference>
<dbReference type="InterPro" id="IPR027417">
    <property type="entry name" value="P-loop_NTPase"/>
</dbReference>
<dbReference type="SUPFAM" id="SSF48452">
    <property type="entry name" value="TPR-like"/>
    <property type="match status" value="2"/>
</dbReference>
<sequence length="545" mass="60833">MNSIPLAKPGRNEACPCGSGRKYKHCCADQAAPAGAPGLQQLLETARHHAYQRRDFAAAEQSYRQVLALKPNHAEALAGVGQGLCWRHRLAEGKRYLARAAKALLRQADKTDGRVLLGFAEQMQIWGDMELALQLARAAAKSMPDDASAHYGLAACLQRLNRTDAAVAALEKVLKLVPQDAGSHILLAILEFDQKQYDAARQRLERVVATETDTKQLARACLELSKVYDKQKRYAEAFAMFAKAGELQRQLPEIRALDADYIFNRIELFKQGYSDDLLRRWTPEELGDALPAPVFLIGFLRSGTTLTEQVLAAHPQVLTSDENHLLEELSAELAALAGAGADTPAALRRIGIDQARQLRAYYWRRVAEEFGPEALRKRFVNKVALNSIETGLISCLFPDAKIVFALRDPRDVCLSCAMQSFAASPATVNLLSWQGVAKQYAAVMDLWLSLRGRIAPAWLELRYEDVVNDFEASFRRVFDLLGVDWRPEVARFHERAADRYVATPSFAAVSQPLYNSALARWRPYQAQFGEVMPQLARFIDAFGYR</sequence>
<evidence type="ECO:0000313" key="3">
    <source>
        <dbReference type="EMBL" id="OAI18381.1"/>
    </source>
</evidence>
<dbReference type="PANTHER" id="PTHR12788:SF10">
    <property type="entry name" value="PROTEIN-TYROSINE SULFOTRANSFERASE"/>
    <property type="match status" value="1"/>
</dbReference>
<dbReference type="InterPro" id="IPR011990">
    <property type="entry name" value="TPR-like_helical_dom_sf"/>
</dbReference>
<dbReference type="GO" id="GO:0008476">
    <property type="term" value="F:protein-tyrosine sulfotransferase activity"/>
    <property type="evidence" value="ECO:0007669"/>
    <property type="project" value="InterPro"/>
</dbReference>
<feature type="repeat" description="TPR" evidence="2">
    <location>
        <begin position="147"/>
        <end position="180"/>
    </location>
</feature>
<dbReference type="EMBL" id="LUUJ01000058">
    <property type="protein sequence ID" value="OAI18381.1"/>
    <property type="molecule type" value="Genomic_DNA"/>
</dbReference>
<dbReference type="InterPro" id="IPR004027">
    <property type="entry name" value="SEC_C_motif"/>
</dbReference>
<organism evidence="3 4">
    <name type="scientific">Methylomonas koyamae</name>
    <dbReference type="NCBI Taxonomy" id="702114"/>
    <lineage>
        <taxon>Bacteria</taxon>
        <taxon>Pseudomonadati</taxon>
        <taxon>Pseudomonadota</taxon>
        <taxon>Gammaproteobacteria</taxon>
        <taxon>Methylococcales</taxon>
        <taxon>Methylococcaceae</taxon>
        <taxon>Methylomonas</taxon>
    </lineage>
</organism>
<evidence type="ECO:0000256" key="1">
    <source>
        <dbReference type="ARBA" id="ARBA00022679"/>
    </source>
</evidence>
<keyword evidence="1" id="KW-0808">Transferase</keyword>
<dbReference type="Gene3D" id="1.25.40.10">
    <property type="entry name" value="Tetratricopeptide repeat domain"/>
    <property type="match status" value="2"/>
</dbReference>
<evidence type="ECO:0000256" key="2">
    <source>
        <dbReference type="PROSITE-ProRule" id="PRU00339"/>
    </source>
</evidence>
<dbReference type="PROSITE" id="PS50005">
    <property type="entry name" value="TPR"/>
    <property type="match status" value="1"/>
</dbReference>
<keyword evidence="2" id="KW-0802">TPR repeat</keyword>
<reference evidence="3 4" key="1">
    <citation type="submission" date="2016-03" db="EMBL/GenBank/DDBJ databases">
        <authorList>
            <person name="Ploux O."/>
        </authorList>
    </citation>
    <scope>NUCLEOTIDE SEQUENCE [LARGE SCALE GENOMIC DNA]</scope>
    <source>
        <strain evidence="3 4">R-45378</strain>
    </source>
</reference>
<dbReference type="Gene3D" id="3.10.450.50">
    <property type="match status" value="1"/>
</dbReference>
<dbReference type="InterPro" id="IPR019734">
    <property type="entry name" value="TPR_rpt"/>
</dbReference>
<evidence type="ECO:0000313" key="4">
    <source>
        <dbReference type="Proteomes" id="UP000077857"/>
    </source>
</evidence>
<name>A0A177NKG8_9GAMM</name>
<accession>A0A177NKG8</accession>
<dbReference type="RefSeq" id="WP_082877587.1">
    <property type="nucleotide sequence ID" value="NZ_LUUJ01000058.1"/>
</dbReference>
<dbReference type="Pfam" id="PF02810">
    <property type="entry name" value="SEC-C"/>
    <property type="match status" value="1"/>
</dbReference>
<gene>
    <name evidence="3" type="ORF">A1507_09555</name>
</gene>
<protein>
    <submittedName>
        <fullName evidence="3">Uncharacterized protein</fullName>
    </submittedName>
</protein>
<dbReference type="OrthoDB" id="9815894at2"/>
<dbReference type="AlphaFoldDB" id="A0A177NKG8"/>
<dbReference type="SUPFAM" id="SSF103642">
    <property type="entry name" value="Sec-C motif"/>
    <property type="match status" value="1"/>
</dbReference>
<dbReference type="PANTHER" id="PTHR12788">
    <property type="entry name" value="PROTEIN-TYROSINE SULFOTRANSFERASE 2"/>
    <property type="match status" value="1"/>
</dbReference>